<proteinExistence type="predicted"/>
<comment type="caution">
    <text evidence="1">The sequence shown here is derived from an EMBL/GenBank/DDBJ whole genome shotgun (WGS) entry which is preliminary data.</text>
</comment>
<dbReference type="AlphaFoldDB" id="A0A7J7J897"/>
<organism evidence="1 2">
    <name type="scientific">Bugula neritina</name>
    <name type="common">Brown bryozoan</name>
    <name type="synonym">Sertularia neritina</name>
    <dbReference type="NCBI Taxonomy" id="10212"/>
    <lineage>
        <taxon>Eukaryota</taxon>
        <taxon>Metazoa</taxon>
        <taxon>Spiralia</taxon>
        <taxon>Lophotrochozoa</taxon>
        <taxon>Bryozoa</taxon>
        <taxon>Gymnolaemata</taxon>
        <taxon>Cheilostomatida</taxon>
        <taxon>Flustrina</taxon>
        <taxon>Buguloidea</taxon>
        <taxon>Bugulidae</taxon>
        <taxon>Bugula</taxon>
    </lineage>
</organism>
<keyword evidence="2" id="KW-1185">Reference proteome</keyword>
<dbReference type="CDD" id="cd00037">
    <property type="entry name" value="CLECT"/>
    <property type="match status" value="1"/>
</dbReference>
<dbReference type="Gene3D" id="3.10.100.10">
    <property type="entry name" value="Mannose-Binding Protein A, subunit A"/>
    <property type="match status" value="1"/>
</dbReference>
<dbReference type="EMBL" id="VXIV02002849">
    <property type="protein sequence ID" value="KAF6022450.1"/>
    <property type="molecule type" value="Genomic_DNA"/>
</dbReference>
<protein>
    <recommendedName>
        <fullName evidence="3">C-type lectin domain-containing protein</fullName>
    </recommendedName>
</protein>
<name>A0A7J7J897_BUGNE</name>
<dbReference type="Proteomes" id="UP000593567">
    <property type="component" value="Unassembled WGS sequence"/>
</dbReference>
<sequence length="239" mass="26700">MQLGGSNIFTISNAEEGAQLLNLAKSVLPEFVTSIWVNFAQGSTNKELLSMTTCGDNSECEEVFYPGCQRRLLCEEARKGNCCPFSQLIELGILTSDLELLSQMDFNMQECAAEVVLPLLYTVLDTSALDNDTYISGDIMLLDCDNEYTDTEPDKLPRRFTCTDRGWQPALSQLKTDDCTEKIQNNAKVNWLYEPNTKVCYGLLRTKVTYDNAVDYCEQLEASLAKIESGAASRFVTIL</sequence>
<evidence type="ECO:0000313" key="2">
    <source>
        <dbReference type="Proteomes" id="UP000593567"/>
    </source>
</evidence>
<gene>
    <name evidence="1" type="ORF">EB796_019245</name>
</gene>
<reference evidence="1" key="1">
    <citation type="submission" date="2020-06" db="EMBL/GenBank/DDBJ databases">
        <title>Draft genome of Bugula neritina, a colonial animal packing powerful symbionts and potential medicines.</title>
        <authorList>
            <person name="Rayko M."/>
        </authorList>
    </citation>
    <scope>NUCLEOTIDE SEQUENCE [LARGE SCALE GENOMIC DNA]</scope>
    <source>
        <strain evidence="1">Kwan_BN1</strain>
    </source>
</reference>
<dbReference type="SUPFAM" id="SSF56436">
    <property type="entry name" value="C-type lectin-like"/>
    <property type="match status" value="1"/>
</dbReference>
<accession>A0A7J7J897</accession>
<dbReference type="InterPro" id="IPR016187">
    <property type="entry name" value="CTDL_fold"/>
</dbReference>
<evidence type="ECO:0000313" key="1">
    <source>
        <dbReference type="EMBL" id="KAF6022450.1"/>
    </source>
</evidence>
<evidence type="ECO:0008006" key="3">
    <source>
        <dbReference type="Google" id="ProtNLM"/>
    </source>
</evidence>
<dbReference type="InterPro" id="IPR016186">
    <property type="entry name" value="C-type_lectin-like/link_sf"/>
</dbReference>